<dbReference type="EMBL" id="SWBQ01000002">
    <property type="protein sequence ID" value="TKC06967.1"/>
    <property type="molecule type" value="Genomic_DNA"/>
</dbReference>
<feature type="signal peptide" evidence="1">
    <location>
        <begin position="1"/>
        <end position="24"/>
    </location>
</feature>
<organism evidence="2 3">
    <name type="scientific">Pedobacter frigoris</name>
    <dbReference type="NCBI Taxonomy" id="2571272"/>
    <lineage>
        <taxon>Bacteria</taxon>
        <taxon>Pseudomonadati</taxon>
        <taxon>Bacteroidota</taxon>
        <taxon>Sphingobacteriia</taxon>
        <taxon>Sphingobacteriales</taxon>
        <taxon>Sphingobacteriaceae</taxon>
        <taxon>Pedobacter</taxon>
    </lineage>
</organism>
<sequence length="195" mass="22197">MKQLHSITFAFLIFLSLIAIRTSAQTDYVISNDGTKTMGEVKKYNVKSLKFVPAGQKKAVKYNPEQVNEFYKAGDGTFRSIALNTNNRPFLHVLEDGKIKLYEYLVNGQTGPTFNGTGGFMSPGYSYSKQRWYAQKNAGDLVEVKSNGIWGSRKDRKNAFSDLISDNEHVLQRYKNEDKFTFDFVRSLVVEYNGK</sequence>
<keyword evidence="3" id="KW-1185">Reference proteome</keyword>
<comment type="caution">
    <text evidence="2">The sequence shown here is derived from an EMBL/GenBank/DDBJ whole genome shotgun (WGS) entry which is preliminary data.</text>
</comment>
<dbReference type="RefSeq" id="WP_136835241.1">
    <property type="nucleotide sequence ID" value="NZ_SWBQ01000002.1"/>
</dbReference>
<keyword evidence="1" id="KW-0732">Signal</keyword>
<dbReference type="AlphaFoldDB" id="A0A4U1CHW6"/>
<name>A0A4U1CHW6_9SPHI</name>
<proteinExistence type="predicted"/>
<dbReference type="Proteomes" id="UP000307244">
    <property type="component" value="Unassembled WGS sequence"/>
</dbReference>
<feature type="chain" id="PRO_5020569012" evidence="1">
    <location>
        <begin position="25"/>
        <end position="195"/>
    </location>
</feature>
<reference evidence="2 3" key="1">
    <citation type="submission" date="2019-04" db="EMBL/GenBank/DDBJ databases">
        <title>Pedobacter sp. RP-3-15 sp. nov., isolated from Arctic soil.</title>
        <authorList>
            <person name="Dahal R.H."/>
            <person name="Kim D.-U."/>
        </authorList>
    </citation>
    <scope>NUCLEOTIDE SEQUENCE [LARGE SCALE GENOMIC DNA]</scope>
    <source>
        <strain evidence="2 3">RP-3-15</strain>
    </source>
</reference>
<evidence type="ECO:0000313" key="2">
    <source>
        <dbReference type="EMBL" id="TKC06967.1"/>
    </source>
</evidence>
<evidence type="ECO:0000256" key="1">
    <source>
        <dbReference type="SAM" id="SignalP"/>
    </source>
</evidence>
<dbReference type="OrthoDB" id="793640at2"/>
<protein>
    <submittedName>
        <fullName evidence="2">Uncharacterized protein</fullName>
    </submittedName>
</protein>
<accession>A0A4U1CHW6</accession>
<gene>
    <name evidence="2" type="ORF">FA047_06760</name>
</gene>
<evidence type="ECO:0000313" key="3">
    <source>
        <dbReference type="Proteomes" id="UP000307244"/>
    </source>
</evidence>